<dbReference type="InParanoid" id="V4SFU8"/>
<dbReference type="KEGG" id="cic:CICLE_v10027606mg"/>
<keyword evidence="3" id="KW-1185">Reference proteome</keyword>
<evidence type="ECO:0000256" key="1">
    <source>
        <dbReference type="SAM" id="SignalP"/>
    </source>
</evidence>
<evidence type="ECO:0000313" key="3">
    <source>
        <dbReference type="Proteomes" id="UP000030687"/>
    </source>
</evidence>
<evidence type="ECO:0000313" key="2">
    <source>
        <dbReference type="EMBL" id="ESR39462.1"/>
    </source>
</evidence>
<proteinExistence type="predicted"/>
<feature type="signal peptide" evidence="1">
    <location>
        <begin position="1"/>
        <end position="21"/>
    </location>
</feature>
<organism evidence="2 3">
    <name type="scientific">Citrus clementina</name>
    <name type="common">Clementine</name>
    <name type="synonym">Citrus deliciosa x Citrus sinensis</name>
    <dbReference type="NCBI Taxonomy" id="85681"/>
    <lineage>
        <taxon>Eukaryota</taxon>
        <taxon>Viridiplantae</taxon>
        <taxon>Streptophyta</taxon>
        <taxon>Embryophyta</taxon>
        <taxon>Tracheophyta</taxon>
        <taxon>Spermatophyta</taxon>
        <taxon>Magnoliopsida</taxon>
        <taxon>eudicotyledons</taxon>
        <taxon>Gunneridae</taxon>
        <taxon>Pentapetalae</taxon>
        <taxon>rosids</taxon>
        <taxon>malvids</taxon>
        <taxon>Sapindales</taxon>
        <taxon>Rutaceae</taxon>
        <taxon>Aurantioideae</taxon>
        <taxon>Citrus</taxon>
    </lineage>
</organism>
<evidence type="ECO:0008006" key="4">
    <source>
        <dbReference type="Google" id="ProtNLM"/>
    </source>
</evidence>
<accession>V4SFU8</accession>
<dbReference type="AlphaFoldDB" id="V4SFU8"/>
<dbReference type="EMBL" id="KI536925">
    <property type="protein sequence ID" value="ESR39462.1"/>
    <property type="molecule type" value="Genomic_DNA"/>
</dbReference>
<gene>
    <name evidence="2" type="ORF">CICLE_v10027606mg</name>
</gene>
<feature type="chain" id="PRO_5004727614" description="Secreted protein" evidence="1">
    <location>
        <begin position="22"/>
        <end position="70"/>
    </location>
</feature>
<dbReference type="Gramene" id="ESR39462">
    <property type="protein sequence ID" value="ESR39462"/>
    <property type="gene ID" value="CICLE_v10027606mg"/>
</dbReference>
<protein>
    <recommendedName>
        <fullName evidence="4">Secreted protein</fullName>
    </recommendedName>
</protein>
<keyword evidence="1" id="KW-0732">Signal</keyword>
<name>V4SFU8_CITCL</name>
<reference evidence="2 3" key="1">
    <citation type="submission" date="2013-10" db="EMBL/GenBank/DDBJ databases">
        <authorList>
            <consortium name="International Citrus Genome Consortium"/>
            <person name="Jenkins J."/>
            <person name="Schmutz J."/>
            <person name="Prochnik S."/>
            <person name="Rokhsar D."/>
            <person name="Gmitter F."/>
            <person name="Ollitrault P."/>
            <person name="Machado M."/>
            <person name="Talon M."/>
            <person name="Wincker P."/>
            <person name="Jaillon O."/>
            <person name="Morgante M."/>
        </authorList>
    </citation>
    <scope>NUCLEOTIDE SEQUENCE</scope>
    <source>
        <strain evidence="3">cv. Clemenules</strain>
    </source>
</reference>
<dbReference type="Proteomes" id="UP000030687">
    <property type="component" value="Unassembled WGS sequence"/>
</dbReference>
<sequence>MTFLSFLVVVFLLLPPSAVQSRFKSRNTFLCFSICPSPASAATSMAATGAVVDGLSLEDNPLLQDFEFPL</sequence>